<evidence type="ECO:0000313" key="6">
    <source>
        <dbReference type="EMBL" id="SPO03675.1"/>
    </source>
</evidence>
<feature type="transmembrane region" description="Helical" evidence="4">
    <location>
        <begin position="302"/>
        <end position="323"/>
    </location>
</feature>
<dbReference type="PANTHER" id="PTHR11360">
    <property type="entry name" value="MONOCARBOXYLATE TRANSPORTER"/>
    <property type="match status" value="1"/>
</dbReference>
<dbReference type="InterPro" id="IPR020846">
    <property type="entry name" value="MFS_dom"/>
</dbReference>
<dbReference type="AlphaFoldDB" id="A0AAE8SWC9"/>
<feature type="transmembrane region" description="Helical" evidence="4">
    <location>
        <begin position="195"/>
        <end position="217"/>
    </location>
</feature>
<feature type="region of interest" description="Disordered" evidence="3">
    <location>
        <begin position="1"/>
        <end position="33"/>
    </location>
</feature>
<keyword evidence="4" id="KW-0472">Membrane</keyword>
<dbReference type="PROSITE" id="PS50850">
    <property type="entry name" value="MFS"/>
    <property type="match status" value="1"/>
</dbReference>
<dbReference type="SUPFAM" id="SSF103473">
    <property type="entry name" value="MFS general substrate transporter"/>
    <property type="match status" value="1"/>
</dbReference>
<sequence length="428" mass="46345">MSLDSTETSVDLKQPPREGEEEPSTEKPSEVPDGGRVAWAHVLFTHIVFFNTWGVANGFGIFQQYYTQNLTQSPSSISWIGSIQVFLLFFIGVASGRLTDAGHFRAIFACGVFLQVLGLFMTSLCTSYWQIFLAQGVCVGAGNGCTFCPALAVLSQYFSKRRGFAVGLAAAGAALGGLVYPVLINWLIFYDDIGFPWTLRIMGFIMLATYLPCLLWYKTRLPPRTSGPWIDTSAFTELPFMLFTGSMFLNFWGLYFAFFYLGTFARDQMGITEPIYLLMLLNGVGVIGRIVPTIVADKCTGLSNLLIPVNFSAALMVYCWAAVVSKGGLYAFAIIYGLFAAALQALFPAVATTMTPDPSRTGTRVGMILGLVSFANLTGPAICGVLIRNQDGSYLAAQMFAGSSILLGAILALGARIAKTGLVVRVKI</sequence>
<feature type="compositionally biased region" description="Polar residues" evidence="3">
    <location>
        <begin position="1"/>
        <end position="11"/>
    </location>
</feature>
<feature type="transmembrane region" description="Helical" evidence="4">
    <location>
        <begin position="76"/>
        <end position="94"/>
    </location>
</feature>
<gene>
    <name evidence="6" type="ORF">DNG_06358</name>
</gene>
<dbReference type="InterPro" id="IPR011701">
    <property type="entry name" value="MFS"/>
</dbReference>
<feature type="transmembrane region" description="Helical" evidence="4">
    <location>
        <begin position="365"/>
        <end position="387"/>
    </location>
</feature>
<feature type="transmembrane region" description="Helical" evidence="4">
    <location>
        <begin position="274"/>
        <end position="295"/>
    </location>
</feature>
<evidence type="ECO:0000256" key="4">
    <source>
        <dbReference type="SAM" id="Phobius"/>
    </source>
</evidence>
<dbReference type="PANTHER" id="PTHR11360:SF130">
    <property type="entry name" value="MAJOR FACILITATOR SUPERFAMILY (MFS) PROFILE DOMAIN-CONTAINING PROTEIN-RELATED"/>
    <property type="match status" value="1"/>
</dbReference>
<dbReference type="Pfam" id="PF07690">
    <property type="entry name" value="MFS_1"/>
    <property type="match status" value="1"/>
</dbReference>
<feature type="compositionally biased region" description="Basic and acidic residues" evidence="3">
    <location>
        <begin position="14"/>
        <end position="30"/>
    </location>
</feature>
<feature type="transmembrane region" description="Helical" evidence="4">
    <location>
        <begin position="399"/>
        <end position="418"/>
    </location>
</feature>
<evidence type="ECO:0000256" key="2">
    <source>
        <dbReference type="ARBA" id="ARBA00006727"/>
    </source>
</evidence>
<comment type="similarity">
    <text evidence="2">Belongs to the major facilitator superfamily. Monocarboxylate porter (TC 2.A.1.13) family.</text>
</comment>
<evidence type="ECO:0000256" key="3">
    <source>
        <dbReference type="SAM" id="MobiDB-lite"/>
    </source>
</evidence>
<keyword evidence="7" id="KW-1185">Reference proteome</keyword>
<dbReference type="InterPro" id="IPR036259">
    <property type="entry name" value="MFS_trans_sf"/>
</dbReference>
<accession>A0AAE8SWC9</accession>
<feature type="transmembrane region" description="Helical" evidence="4">
    <location>
        <begin position="37"/>
        <end position="56"/>
    </location>
</feature>
<feature type="transmembrane region" description="Helical" evidence="4">
    <location>
        <begin position="106"/>
        <end position="124"/>
    </location>
</feature>
<dbReference type="EMBL" id="ONZQ02000008">
    <property type="protein sequence ID" value="SPO03675.1"/>
    <property type="molecule type" value="Genomic_DNA"/>
</dbReference>
<feature type="domain" description="Major facilitator superfamily (MFS) profile" evidence="5">
    <location>
        <begin position="37"/>
        <end position="420"/>
    </location>
</feature>
<evidence type="ECO:0000313" key="7">
    <source>
        <dbReference type="Proteomes" id="UP001187682"/>
    </source>
</evidence>
<feature type="transmembrane region" description="Helical" evidence="4">
    <location>
        <begin position="238"/>
        <end position="262"/>
    </location>
</feature>
<dbReference type="Gene3D" id="1.20.1250.20">
    <property type="entry name" value="MFS general substrate transporter like domains"/>
    <property type="match status" value="2"/>
</dbReference>
<dbReference type="GO" id="GO:0022857">
    <property type="term" value="F:transmembrane transporter activity"/>
    <property type="evidence" value="ECO:0007669"/>
    <property type="project" value="InterPro"/>
</dbReference>
<name>A0AAE8SWC9_9PEZI</name>
<keyword evidence="4" id="KW-1133">Transmembrane helix</keyword>
<protein>
    <submittedName>
        <fullName evidence="6">Related to monocarboxylate transporter 4</fullName>
    </submittedName>
</protein>
<comment type="subcellular location">
    <subcellularLocation>
        <location evidence="1">Membrane</location>
        <topology evidence="1">Multi-pass membrane protein</topology>
    </subcellularLocation>
</comment>
<feature type="transmembrane region" description="Helical" evidence="4">
    <location>
        <begin position="130"/>
        <end position="154"/>
    </location>
</feature>
<feature type="transmembrane region" description="Helical" evidence="4">
    <location>
        <begin position="329"/>
        <end position="353"/>
    </location>
</feature>
<organism evidence="6 7">
    <name type="scientific">Cephalotrichum gorgonifer</name>
    <dbReference type="NCBI Taxonomy" id="2041049"/>
    <lineage>
        <taxon>Eukaryota</taxon>
        <taxon>Fungi</taxon>
        <taxon>Dikarya</taxon>
        <taxon>Ascomycota</taxon>
        <taxon>Pezizomycotina</taxon>
        <taxon>Sordariomycetes</taxon>
        <taxon>Hypocreomycetidae</taxon>
        <taxon>Microascales</taxon>
        <taxon>Microascaceae</taxon>
        <taxon>Cephalotrichum</taxon>
    </lineage>
</organism>
<feature type="transmembrane region" description="Helical" evidence="4">
    <location>
        <begin position="166"/>
        <end position="189"/>
    </location>
</feature>
<dbReference type="Proteomes" id="UP001187682">
    <property type="component" value="Unassembled WGS sequence"/>
</dbReference>
<proteinExistence type="inferred from homology"/>
<evidence type="ECO:0000256" key="1">
    <source>
        <dbReference type="ARBA" id="ARBA00004141"/>
    </source>
</evidence>
<evidence type="ECO:0000259" key="5">
    <source>
        <dbReference type="PROSITE" id="PS50850"/>
    </source>
</evidence>
<dbReference type="GO" id="GO:0016020">
    <property type="term" value="C:membrane"/>
    <property type="evidence" value="ECO:0007669"/>
    <property type="project" value="UniProtKB-SubCell"/>
</dbReference>
<dbReference type="InterPro" id="IPR050327">
    <property type="entry name" value="Proton-linked_MCT"/>
</dbReference>
<reference evidence="6" key="1">
    <citation type="submission" date="2018-03" db="EMBL/GenBank/DDBJ databases">
        <authorList>
            <person name="Guldener U."/>
        </authorList>
    </citation>
    <scope>NUCLEOTIDE SEQUENCE</scope>
</reference>
<comment type="caution">
    <text evidence="6">The sequence shown here is derived from an EMBL/GenBank/DDBJ whole genome shotgun (WGS) entry which is preliminary data.</text>
</comment>
<keyword evidence="4" id="KW-0812">Transmembrane</keyword>